<keyword evidence="3 4" id="KW-0949">S-adenosyl-L-methionine</keyword>
<feature type="binding site" evidence="4">
    <location>
        <position position="211"/>
    </location>
    <ligand>
        <name>S-adenosyl-L-methionine</name>
        <dbReference type="ChEBI" id="CHEBI:59789"/>
    </ligand>
</feature>
<evidence type="ECO:0000256" key="1">
    <source>
        <dbReference type="ARBA" id="ARBA00022603"/>
    </source>
</evidence>
<keyword evidence="7" id="KW-1185">Reference proteome</keyword>
<feature type="active site" evidence="5">
    <location>
        <position position="344"/>
    </location>
</feature>
<reference evidence="6" key="1">
    <citation type="submission" date="2022-11" db="EMBL/GenBank/DDBJ databases">
        <title>Description of Microcella daejonensis nov. sp, isolated from riverside soil.</title>
        <authorList>
            <person name="Molina K.M."/>
            <person name="Kim S.B."/>
        </authorList>
    </citation>
    <scope>NUCLEOTIDE SEQUENCE</scope>
    <source>
        <strain evidence="6">MMS21-STM12</strain>
    </source>
</reference>
<dbReference type="Proteomes" id="UP001164706">
    <property type="component" value="Chromosome"/>
</dbReference>
<dbReference type="PANTHER" id="PTHR11061">
    <property type="entry name" value="RNA M5U METHYLTRANSFERASE"/>
    <property type="match status" value="1"/>
</dbReference>
<evidence type="ECO:0000256" key="2">
    <source>
        <dbReference type="ARBA" id="ARBA00022679"/>
    </source>
</evidence>
<dbReference type="InterPro" id="IPR030390">
    <property type="entry name" value="MeTrfase_TrmA_AS"/>
</dbReference>
<dbReference type="CDD" id="cd02440">
    <property type="entry name" value="AdoMet_MTases"/>
    <property type="match status" value="1"/>
</dbReference>
<keyword evidence="1 4" id="KW-0489">Methyltransferase</keyword>
<dbReference type="AlphaFoldDB" id="A0A9E8MJ54"/>
<dbReference type="GO" id="GO:0070475">
    <property type="term" value="P:rRNA base methylation"/>
    <property type="evidence" value="ECO:0007669"/>
    <property type="project" value="TreeGrafter"/>
</dbReference>
<sequence>MQCSYFDAGLCRSCTLMGVPYAEQLAEKERIVRELLAGHPDAHWLPAAASAESGFRAKAKMVVGGTAADPTLGVLDGRGRGVDLRHCGIIAPGIRAAFAPLIATITAAGLEPYDVPARRGELKYVIVTEAADGALMVRFVLRSRARLDALRRALPSLQQALPRAVVVTANLHPDHKAVVEGAEEIVLTSQETLPMRVGDATLQVRPQSFVQTNTAIAGELYRQGRAWVERVAPSSVWDLYCGVGGFALHVAAPGRAVTGLELSADAVESARLAGGGMPGLSFVVGDATAALAGGSSAGLGSPLAEAGAALPDLVIVNPPRRGLGEALATGLGSSGIPTVVYSSCNATTLARDLELMPAYRVREARLFDMFPQSTHAEVMVLLERR</sequence>
<dbReference type="EMBL" id="CP113089">
    <property type="protein sequence ID" value="WAB80519.1"/>
    <property type="molecule type" value="Genomic_DNA"/>
</dbReference>
<evidence type="ECO:0000313" key="6">
    <source>
        <dbReference type="EMBL" id="WAB80519.1"/>
    </source>
</evidence>
<dbReference type="InterPro" id="IPR010280">
    <property type="entry name" value="U5_MeTrfase_fam"/>
</dbReference>
<dbReference type="PROSITE" id="PS51687">
    <property type="entry name" value="SAM_MT_RNA_M5U"/>
    <property type="match status" value="1"/>
</dbReference>
<dbReference type="RefSeq" id="WP_267780187.1">
    <property type="nucleotide sequence ID" value="NZ_CP113089.1"/>
</dbReference>
<proteinExistence type="inferred from homology"/>
<comment type="similarity">
    <text evidence="4">Belongs to the class I-like SAM-binding methyltransferase superfamily. RNA M5U methyltransferase family.</text>
</comment>
<dbReference type="Gene3D" id="3.40.50.150">
    <property type="entry name" value="Vaccinia Virus protein VP39"/>
    <property type="match status" value="1"/>
</dbReference>
<feature type="active site" description="Nucleophile" evidence="4">
    <location>
        <position position="344"/>
    </location>
</feature>
<accession>A0A9E8MJ54</accession>
<evidence type="ECO:0000256" key="4">
    <source>
        <dbReference type="PROSITE-ProRule" id="PRU01024"/>
    </source>
</evidence>
<dbReference type="InterPro" id="IPR029063">
    <property type="entry name" value="SAM-dependent_MTases_sf"/>
</dbReference>
<gene>
    <name evidence="6" type="ORF">OVN18_08015</name>
</gene>
<feature type="binding site" evidence="4">
    <location>
        <position position="240"/>
    </location>
    <ligand>
        <name>S-adenosyl-L-methionine</name>
        <dbReference type="ChEBI" id="CHEBI:59789"/>
    </ligand>
</feature>
<dbReference type="KEGG" id="mdb:OVN18_08015"/>
<evidence type="ECO:0000256" key="5">
    <source>
        <dbReference type="PROSITE-ProRule" id="PRU10015"/>
    </source>
</evidence>
<dbReference type="SUPFAM" id="SSF53335">
    <property type="entry name" value="S-adenosyl-L-methionine-dependent methyltransferases"/>
    <property type="match status" value="1"/>
</dbReference>
<dbReference type="Gene3D" id="2.40.50.1070">
    <property type="match status" value="1"/>
</dbReference>
<keyword evidence="2 4" id="KW-0808">Transferase</keyword>
<dbReference type="PANTHER" id="PTHR11061:SF30">
    <property type="entry name" value="TRNA (URACIL(54)-C(5))-METHYLTRANSFERASE"/>
    <property type="match status" value="1"/>
</dbReference>
<dbReference type="GO" id="GO:0070041">
    <property type="term" value="F:rRNA (uridine-C5-)-methyltransferase activity"/>
    <property type="evidence" value="ECO:0007669"/>
    <property type="project" value="TreeGrafter"/>
</dbReference>
<evidence type="ECO:0000256" key="3">
    <source>
        <dbReference type="ARBA" id="ARBA00022691"/>
    </source>
</evidence>
<evidence type="ECO:0000313" key="7">
    <source>
        <dbReference type="Proteomes" id="UP001164706"/>
    </source>
</evidence>
<dbReference type="PROSITE" id="PS01230">
    <property type="entry name" value="TRMA_1"/>
    <property type="match status" value="1"/>
</dbReference>
<name>A0A9E8MJ54_9MICO</name>
<feature type="binding site" evidence="4">
    <location>
        <position position="261"/>
    </location>
    <ligand>
        <name>S-adenosyl-L-methionine</name>
        <dbReference type="ChEBI" id="CHEBI:59789"/>
    </ligand>
</feature>
<feature type="binding site" evidence="4">
    <location>
        <position position="317"/>
    </location>
    <ligand>
        <name>S-adenosyl-L-methionine</name>
        <dbReference type="ChEBI" id="CHEBI:59789"/>
    </ligand>
</feature>
<dbReference type="Pfam" id="PF05958">
    <property type="entry name" value="tRNA_U5-meth_tr"/>
    <property type="match status" value="1"/>
</dbReference>
<protein>
    <submittedName>
        <fullName evidence="6">Methyltransferase domain-containing protein</fullName>
    </submittedName>
</protein>
<organism evidence="6 7">
    <name type="scientific">Microcella daejeonensis</name>
    <dbReference type="NCBI Taxonomy" id="2994971"/>
    <lineage>
        <taxon>Bacteria</taxon>
        <taxon>Bacillati</taxon>
        <taxon>Actinomycetota</taxon>
        <taxon>Actinomycetes</taxon>
        <taxon>Micrococcales</taxon>
        <taxon>Microbacteriaceae</taxon>
        <taxon>Microcella</taxon>
    </lineage>
</organism>